<keyword evidence="3 9" id="KW-0963">Cytoplasm</keyword>
<reference evidence="13 14" key="1">
    <citation type="submission" date="2019-08" db="EMBL/GenBank/DDBJ databases">
        <title>In-depth cultivation of the pig gut microbiome towards novel bacterial diversity and tailored functional studies.</title>
        <authorList>
            <person name="Wylensek D."/>
            <person name="Hitch T.C.A."/>
            <person name="Clavel T."/>
        </authorList>
    </citation>
    <scope>NUCLEOTIDE SEQUENCE [LARGE SCALE GENOMIC DNA]</scope>
    <source>
        <strain evidence="13 14">WB03_NA08</strain>
    </source>
</reference>
<keyword evidence="14" id="KW-1185">Reference proteome</keyword>
<evidence type="ECO:0000256" key="5">
    <source>
        <dbReference type="ARBA" id="ARBA00022695"/>
    </source>
</evidence>
<dbReference type="PANTHER" id="PTHR30478:SF0">
    <property type="entry name" value="BETA SLIDING CLAMP"/>
    <property type="match status" value="1"/>
</dbReference>
<dbReference type="PIRSF" id="PIRSF000804">
    <property type="entry name" value="DNA_pol_III_b"/>
    <property type="match status" value="1"/>
</dbReference>
<evidence type="ECO:0000256" key="6">
    <source>
        <dbReference type="ARBA" id="ARBA00022705"/>
    </source>
</evidence>
<dbReference type="GO" id="GO:0008408">
    <property type="term" value="F:3'-5' exonuclease activity"/>
    <property type="evidence" value="ECO:0007669"/>
    <property type="project" value="InterPro"/>
</dbReference>
<dbReference type="InterPro" id="IPR001001">
    <property type="entry name" value="DNA_polIII_beta"/>
</dbReference>
<dbReference type="Pfam" id="PF00712">
    <property type="entry name" value="DNA_pol3_beta"/>
    <property type="match status" value="1"/>
</dbReference>
<evidence type="ECO:0000313" key="13">
    <source>
        <dbReference type="EMBL" id="MSS85374.1"/>
    </source>
</evidence>
<dbReference type="RefSeq" id="WP_154546627.1">
    <property type="nucleotide sequence ID" value="NZ_VULO01000016.1"/>
</dbReference>
<comment type="subunit">
    <text evidence="9">Forms a ring-shaped head-to-tail homodimer around DNA.</text>
</comment>
<dbReference type="NCBIfam" id="TIGR00663">
    <property type="entry name" value="dnan"/>
    <property type="match status" value="1"/>
</dbReference>
<dbReference type="GO" id="GO:0003887">
    <property type="term" value="F:DNA-directed DNA polymerase activity"/>
    <property type="evidence" value="ECO:0007669"/>
    <property type="project" value="UniProtKB-UniRule"/>
</dbReference>
<dbReference type="GO" id="GO:0005737">
    <property type="term" value="C:cytoplasm"/>
    <property type="evidence" value="ECO:0007669"/>
    <property type="project" value="UniProtKB-SubCell"/>
</dbReference>
<comment type="caution">
    <text evidence="13">The sequence shown here is derived from an EMBL/GenBank/DDBJ whole genome shotgun (WGS) entry which is preliminary data.</text>
</comment>
<keyword evidence="5 9" id="KW-0548">Nucleotidyltransferase</keyword>
<keyword evidence="7 9" id="KW-0239">DNA-directed DNA polymerase</keyword>
<keyword evidence="4 9" id="KW-0808">Transferase</keyword>
<dbReference type="Pfam" id="PF02768">
    <property type="entry name" value="DNA_pol3_beta_3"/>
    <property type="match status" value="1"/>
</dbReference>
<comment type="subcellular location">
    <subcellularLocation>
        <location evidence="1 9">Cytoplasm</location>
    </subcellularLocation>
</comment>
<evidence type="ECO:0000256" key="9">
    <source>
        <dbReference type="PIRNR" id="PIRNR000804"/>
    </source>
</evidence>
<evidence type="ECO:0000256" key="4">
    <source>
        <dbReference type="ARBA" id="ARBA00022679"/>
    </source>
</evidence>
<dbReference type="InterPro" id="IPR046938">
    <property type="entry name" value="DNA_clamp_sf"/>
</dbReference>
<organism evidence="13 14">
    <name type="scientific">Scrofimicrobium canadense</name>
    <dbReference type="NCBI Taxonomy" id="2652290"/>
    <lineage>
        <taxon>Bacteria</taxon>
        <taxon>Bacillati</taxon>
        <taxon>Actinomycetota</taxon>
        <taxon>Actinomycetes</taxon>
        <taxon>Actinomycetales</taxon>
        <taxon>Actinomycetaceae</taxon>
        <taxon>Scrofimicrobium</taxon>
    </lineage>
</organism>
<dbReference type="GO" id="GO:0006271">
    <property type="term" value="P:DNA strand elongation involved in DNA replication"/>
    <property type="evidence" value="ECO:0007669"/>
    <property type="project" value="TreeGrafter"/>
</dbReference>
<evidence type="ECO:0000259" key="11">
    <source>
        <dbReference type="Pfam" id="PF02767"/>
    </source>
</evidence>
<dbReference type="Proteomes" id="UP000470875">
    <property type="component" value="Unassembled WGS sequence"/>
</dbReference>
<evidence type="ECO:0000256" key="3">
    <source>
        <dbReference type="ARBA" id="ARBA00022490"/>
    </source>
</evidence>
<sequence length="378" mass="40981">MKIKAARDALSEAVQWAVRALPARPPVPILAGVKLSAHDGILQLSTFDREVSARAEIPVDIESSGEALVSGKLLSEITRSLPNRDVSLNVDGSHVVLTCGNASFNLSTMSLDDYPTFPPLPEELGTIDAQEFARAIQQVVIAASKDEAIPLLTGIQVMIDGNKITLLATDRYRLALREVEWEPVSPDLQSIILVKSKVLADVAKSMAGGGNTSLHLSDGQEPGRSSLIGFSAGSRQATSVLMDGDYPPVMKLFPEETPLTYACNRQELLEAVRRVSLVAERKTSIRLHFTDGALHLEAGQGDVAAARESVEMHTECEDLLTAFNPQYLQEGLAVTDTDFVNFGFTDPKKAAVVQGQVSLEEQPDRAFRYLLMPIQYGV</sequence>
<evidence type="ECO:0000259" key="12">
    <source>
        <dbReference type="Pfam" id="PF02768"/>
    </source>
</evidence>
<dbReference type="GO" id="GO:0009360">
    <property type="term" value="C:DNA polymerase III complex"/>
    <property type="evidence" value="ECO:0007669"/>
    <property type="project" value="InterPro"/>
</dbReference>
<dbReference type="SMART" id="SM00480">
    <property type="entry name" value="POL3Bc"/>
    <property type="match status" value="1"/>
</dbReference>
<dbReference type="EMBL" id="VULO01000016">
    <property type="protein sequence ID" value="MSS85374.1"/>
    <property type="molecule type" value="Genomic_DNA"/>
</dbReference>
<feature type="domain" description="DNA polymerase III beta sliding clamp N-terminal" evidence="10">
    <location>
        <begin position="1"/>
        <end position="117"/>
    </location>
</feature>
<protein>
    <recommendedName>
        <fullName evidence="9">Beta sliding clamp</fullName>
    </recommendedName>
</protein>
<dbReference type="AlphaFoldDB" id="A0A6N7VUC7"/>
<name>A0A6N7VUC7_9ACTO</name>
<dbReference type="SUPFAM" id="SSF55979">
    <property type="entry name" value="DNA clamp"/>
    <property type="match status" value="3"/>
</dbReference>
<keyword evidence="6 9" id="KW-0235">DNA replication</keyword>
<proteinExistence type="inferred from homology"/>
<evidence type="ECO:0000256" key="2">
    <source>
        <dbReference type="ARBA" id="ARBA00010752"/>
    </source>
</evidence>
<dbReference type="PANTHER" id="PTHR30478">
    <property type="entry name" value="DNA POLYMERASE III SUBUNIT BETA"/>
    <property type="match status" value="1"/>
</dbReference>
<feature type="domain" description="DNA polymerase III beta sliding clamp C-terminal" evidence="12">
    <location>
        <begin position="251"/>
        <end position="374"/>
    </location>
</feature>
<dbReference type="Gene3D" id="3.10.150.10">
    <property type="entry name" value="DNA Polymerase III, subunit A, domain 2"/>
    <property type="match status" value="3"/>
</dbReference>
<evidence type="ECO:0000259" key="10">
    <source>
        <dbReference type="Pfam" id="PF00712"/>
    </source>
</evidence>
<dbReference type="Pfam" id="PF02767">
    <property type="entry name" value="DNA_pol3_beta_2"/>
    <property type="match status" value="1"/>
</dbReference>
<evidence type="ECO:0000313" key="14">
    <source>
        <dbReference type="Proteomes" id="UP000470875"/>
    </source>
</evidence>
<gene>
    <name evidence="13" type="ORF">FYJ24_11560</name>
</gene>
<dbReference type="CDD" id="cd00140">
    <property type="entry name" value="beta_clamp"/>
    <property type="match status" value="1"/>
</dbReference>
<feature type="domain" description="DNA polymerase III beta sliding clamp central" evidence="11">
    <location>
        <begin position="127"/>
        <end position="247"/>
    </location>
</feature>
<dbReference type="InterPro" id="IPR022634">
    <property type="entry name" value="DNA_polIII_beta_N"/>
</dbReference>
<evidence type="ECO:0000256" key="7">
    <source>
        <dbReference type="ARBA" id="ARBA00022932"/>
    </source>
</evidence>
<evidence type="ECO:0000256" key="1">
    <source>
        <dbReference type="ARBA" id="ARBA00004496"/>
    </source>
</evidence>
<comment type="function">
    <text evidence="9">Confers DNA tethering and processivity to DNA polymerases and other proteins. Acts as a clamp, forming a ring around DNA (a reaction catalyzed by the clamp-loading complex) which diffuses in an ATP-independent manner freely and bidirectionally along dsDNA. Initially characterized for its ability to contact the catalytic subunit of DNA polymerase III (Pol III), a complex, multichain enzyme responsible for most of the replicative synthesis in bacteria; Pol III exhibits 3'-5' exonuclease proofreading activity. The beta chain is required for initiation of replication as well as for processivity of DNA replication.</text>
</comment>
<dbReference type="GO" id="GO:0003677">
    <property type="term" value="F:DNA binding"/>
    <property type="evidence" value="ECO:0007669"/>
    <property type="project" value="UniProtKB-UniRule"/>
</dbReference>
<keyword evidence="8" id="KW-0238">DNA-binding</keyword>
<dbReference type="InterPro" id="IPR022637">
    <property type="entry name" value="DNA_polIII_beta_cen"/>
</dbReference>
<accession>A0A6N7VUC7</accession>
<dbReference type="InterPro" id="IPR022635">
    <property type="entry name" value="DNA_polIII_beta_C"/>
</dbReference>
<evidence type="ECO:0000256" key="8">
    <source>
        <dbReference type="ARBA" id="ARBA00023125"/>
    </source>
</evidence>
<comment type="similarity">
    <text evidence="2 9">Belongs to the beta sliding clamp family.</text>
</comment>